<evidence type="ECO:0000256" key="1">
    <source>
        <dbReference type="SAM" id="Phobius"/>
    </source>
</evidence>
<keyword evidence="1" id="KW-0472">Membrane</keyword>
<proteinExistence type="predicted"/>
<reference evidence="3" key="1">
    <citation type="journal article" date="2023" name="bioRxiv">
        <title>Improved chromosome-level genome assembly for marigold (Tagetes erecta).</title>
        <authorList>
            <person name="Jiang F."/>
            <person name="Yuan L."/>
            <person name="Wang S."/>
            <person name="Wang H."/>
            <person name="Xu D."/>
            <person name="Wang A."/>
            <person name="Fan W."/>
        </authorList>
    </citation>
    <scope>NUCLEOTIDE SEQUENCE</scope>
    <source>
        <strain evidence="3">WSJ</strain>
        <tissue evidence="3">Leaf</tissue>
    </source>
</reference>
<evidence type="ECO:0000259" key="2">
    <source>
        <dbReference type="Pfam" id="PF05699"/>
    </source>
</evidence>
<dbReference type="PANTHER" id="PTHR23272">
    <property type="entry name" value="BED FINGER-RELATED"/>
    <property type="match status" value="1"/>
</dbReference>
<sequence length="153" mass="17601">MAMGSSEIFSSRNELDKYLGEEREPKDPYFVILQWWKLNQCRYPDFAKIARDILTIPVSAIASESSFSTGGRVLDSFRMSLTPKMVEALVCAQDWLRDSNCIIMIDDTILEMNMEEAGLRPRFCCYLTKPNIIFYLLLSLITPLLSPFISRII</sequence>
<dbReference type="PANTHER" id="PTHR23272:SF190">
    <property type="entry name" value="ZINC FINGER, BED-TYPE-RELATED"/>
    <property type="match status" value="1"/>
</dbReference>
<comment type="caution">
    <text evidence="3">The sequence shown here is derived from an EMBL/GenBank/DDBJ whole genome shotgun (WGS) entry which is preliminary data.</text>
</comment>
<dbReference type="Proteomes" id="UP001229421">
    <property type="component" value="Unassembled WGS sequence"/>
</dbReference>
<gene>
    <name evidence="3" type="ORF">QVD17_00230</name>
</gene>
<dbReference type="EMBL" id="JAUHHV010000001">
    <property type="protein sequence ID" value="KAK1434487.1"/>
    <property type="molecule type" value="Genomic_DNA"/>
</dbReference>
<accession>A0AAD8L9T1</accession>
<feature type="domain" description="HAT C-terminal dimerisation" evidence="2">
    <location>
        <begin position="14"/>
        <end position="96"/>
    </location>
</feature>
<evidence type="ECO:0000313" key="3">
    <source>
        <dbReference type="EMBL" id="KAK1434487.1"/>
    </source>
</evidence>
<dbReference type="AlphaFoldDB" id="A0AAD8L9T1"/>
<evidence type="ECO:0000313" key="4">
    <source>
        <dbReference type="Proteomes" id="UP001229421"/>
    </source>
</evidence>
<dbReference type="GO" id="GO:0046983">
    <property type="term" value="F:protein dimerization activity"/>
    <property type="evidence" value="ECO:0007669"/>
    <property type="project" value="InterPro"/>
</dbReference>
<dbReference type="SUPFAM" id="SSF53098">
    <property type="entry name" value="Ribonuclease H-like"/>
    <property type="match status" value="1"/>
</dbReference>
<protein>
    <recommendedName>
        <fullName evidence="2">HAT C-terminal dimerisation domain-containing protein</fullName>
    </recommendedName>
</protein>
<keyword evidence="1" id="KW-0812">Transmembrane</keyword>
<name>A0AAD8L9T1_TARER</name>
<dbReference type="InterPro" id="IPR008906">
    <property type="entry name" value="HATC_C_dom"/>
</dbReference>
<dbReference type="Pfam" id="PF05699">
    <property type="entry name" value="Dimer_Tnp_hAT"/>
    <property type="match status" value="1"/>
</dbReference>
<keyword evidence="1" id="KW-1133">Transmembrane helix</keyword>
<feature type="transmembrane region" description="Helical" evidence="1">
    <location>
        <begin position="132"/>
        <end position="150"/>
    </location>
</feature>
<organism evidence="3 4">
    <name type="scientific">Tagetes erecta</name>
    <name type="common">African marigold</name>
    <dbReference type="NCBI Taxonomy" id="13708"/>
    <lineage>
        <taxon>Eukaryota</taxon>
        <taxon>Viridiplantae</taxon>
        <taxon>Streptophyta</taxon>
        <taxon>Embryophyta</taxon>
        <taxon>Tracheophyta</taxon>
        <taxon>Spermatophyta</taxon>
        <taxon>Magnoliopsida</taxon>
        <taxon>eudicotyledons</taxon>
        <taxon>Gunneridae</taxon>
        <taxon>Pentapetalae</taxon>
        <taxon>asterids</taxon>
        <taxon>campanulids</taxon>
        <taxon>Asterales</taxon>
        <taxon>Asteraceae</taxon>
        <taxon>Asteroideae</taxon>
        <taxon>Heliantheae alliance</taxon>
        <taxon>Tageteae</taxon>
        <taxon>Tagetes</taxon>
    </lineage>
</organism>
<keyword evidence="4" id="KW-1185">Reference proteome</keyword>
<dbReference type="InterPro" id="IPR012337">
    <property type="entry name" value="RNaseH-like_sf"/>
</dbReference>